<accession>G0P3E0</accession>
<reference evidence="3" key="1">
    <citation type="submission" date="2011-07" db="EMBL/GenBank/DDBJ databases">
        <authorList>
            <consortium name="Caenorhabditis brenneri Sequencing and Analysis Consortium"/>
            <person name="Wilson R.K."/>
        </authorList>
    </citation>
    <scope>NUCLEOTIDE SEQUENCE [LARGE SCALE GENOMIC DNA]</scope>
    <source>
        <strain evidence="3">PB2801</strain>
    </source>
</reference>
<dbReference type="AlphaFoldDB" id="G0P3E0"/>
<dbReference type="InterPro" id="IPR041426">
    <property type="entry name" value="Mos1_HTH"/>
</dbReference>
<dbReference type="SMART" id="SM00256">
    <property type="entry name" value="FBOX"/>
    <property type="match status" value="1"/>
</dbReference>
<evidence type="ECO:0000259" key="1">
    <source>
        <dbReference type="PROSITE" id="PS50181"/>
    </source>
</evidence>
<dbReference type="HOGENOM" id="CLU_030831_3_3_1"/>
<dbReference type="Proteomes" id="UP000008068">
    <property type="component" value="Unassembled WGS sequence"/>
</dbReference>
<dbReference type="FunCoup" id="G0P3E0">
    <property type="interactions" value="26"/>
</dbReference>
<proteinExistence type="predicted"/>
<dbReference type="InterPro" id="IPR040161">
    <property type="entry name" value="FB224"/>
</dbReference>
<dbReference type="InterPro" id="IPR001810">
    <property type="entry name" value="F-box_dom"/>
</dbReference>
<evidence type="ECO:0000313" key="3">
    <source>
        <dbReference type="Proteomes" id="UP000008068"/>
    </source>
</evidence>
<dbReference type="STRING" id="135651.G0P3E0"/>
<dbReference type="InParanoid" id="G0P3E0"/>
<dbReference type="EMBL" id="GL380041">
    <property type="protein sequence ID" value="EGT43931.1"/>
    <property type="molecule type" value="Genomic_DNA"/>
</dbReference>
<gene>
    <name evidence="2" type="ORF">CAEBREN_20209</name>
</gene>
<keyword evidence="3" id="KW-1185">Reference proteome</keyword>
<sequence>MAEYLKNNPIALRHCLLFLYIRNYPVDDAYKQFCKTVGDDVIDEQDVQFWFNRFRQGVFDREEDKELWTDMRDVFRSDKYALRAAVLYQYLQSKHENLVYFWHSQCILVERFGANHLFFIHLGICNVFGEDVMTFPEFQFWFYRFFNGEFDLDFERDTDKKIYELLDMPLVVMKNILKNVNVFDRVALSQTCQPLRQFIQNQKLFLGTLEFKCELMGRLPAIRFTFGKMSSVYSKDGSNRMKNSDTENRDLDVPYWKEAFLDFKEVIRNPKLYLDELILAFRSEEDDEFYGFDVIDQLETALKSAHQLNVKKLIFKKSSTGAILKILPYVKPGYLTTIEIGLLFYKDVMSEEVFGMEQWKQAKYFVTRESDYTYNSCTIGSLRHFFHFKEFSVPFKELTVENVREMKEVLFKSPDFEKCSLSFMRAIDTSTIEREFGSTFAKNTCHYPISNTEYFEIKFFVRKIEVSRKKM</sequence>
<name>G0P3E0_CAEBE</name>
<dbReference type="Gene3D" id="1.10.10.1450">
    <property type="match status" value="1"/>
</dbReference>
<dbReference type="OMA" id="MYNTEME"/>
<dbReference type="Pfam" id="PF00646">
    <property type="entry name" value="F-box"/>
    <property type="match status" value="1"/>
</dbReference>
<dbReference type="InterPro" id="IPR002900">
    <property type="entry name" value="DUF38/FTH_CAE_spp"/>
</dbReference>
<feature type="domain" description="F-box" evidence="1">
    <location>
        <begin position="162"/>
        <end position="208"/>
    </location>
</feature>
<dbReference type="PROSITE" id="PS50181">
    <property type="entry name" value="FBOX"/>
    <property type="match status" value="1"/>
</dbReference>
<evidence type="ECO:0000313" key="2">
    <source>
        <dbReference type="EMBL" id="EGT43931.1"/>
    </source>
</evidence>
<dbReference type="PANTHER" id="PTHR23015:SF4">
    <property type="entry name" value="DUF38 DOMAIN-CONTAINING PROTEIN-RELATED"/>
    <property type="match status" value="1"/>
</dbReference>
<organism evidence="3">
    <name type="scientific">Caenorhabditis brenneri</name>
    <name type="common">Nematode worm</name>
    <dbReference type="NCBI Taxonomy" id="135651"/>
    <lineage>
        <taxon>Eukaryota</taxon>
        <taxon>Metazoa</taxon>
        <taxon>Ecdysozoa</taxon>
        <taxon>Nematoda</taxon>
        <taxon>Chromadorea</taxon>
        <taxon>Rhabditida</taxon>
        <taxon>Rhabditina</taxon>
        <taxon>Rhabditomorpha</taxon>
        <taxon>Rhabditoidea</taxon>
        <taxon>Rhabditidae</taxon>
        <taxon>Peloderinae</taxon>
        <taxon>Caenorhabditis</taxon>
    </lineage>
</organism>
<dbReference type="Pfam" id="PF17906">
    <property type="entry name" value="HTH_48"/>
    <property type="match status" value="2"/>
</dbReference>
<dbReference type="GO" id="GO:0045087">
    <property type="term" value="P:innate immune response"/>
    <property type="evidence" value="ECO:0007669"/>
    <property type="project" value="TreeGrafter"/>
</dbReference>
<protein>
    <recommendedName>
        <fullName evidence="1">F-box domain-containing protein</fullName>
    </recommendedName>
</protein>
<dbReference type="PANTHER" id="PTHR23015">
    <property type="entry name" value="UNCHARACTERIZED C.ELEGANS PROTEIN"/>
    <property type="match status" value="1"/>
</dbReference>
<dbReference type="Pfam" id="PF01827">
    <property type="entry name" value="FTH"/>
    <property type="match status" value="1"/>
</dbReference>